<gene>
    <name evidence="4" type="ORF">JAAARDRAFT_60681</name>
</gene>
<dbReference type="SUPFAM" id="SSF52540">
    <property type="entry name" value="P-loop containing nucleoside triphosphate hydrolases"/>
    <property type="match status" value="1"/>
</dbReference>
<dbReference type="HOGENOM" id="CLU_436177_0_0_1"/>
<feature type="domain" description="Nephrocystin 3-like N-terminal" evidence="3">
    <location>
        <begin position="298"/>
        <end position="448"/>
    </location>
</feature>
<dbReference type="AlphaFoldDB" id="A0A067PH79"/>
<keyword evidence="5" id="KW-1185">Reference proteome</keyword>
<dbReference type="InterPro" id="IPR027417">
    <property type="entry name" value="P-loop_NTPase"/>
</dbReference>
<dbReference type="InterPro" id="IPR056884">
    <property type="entry name" value="NPHP3-like_N"/>
</dbReference>
<evidence type="ECO:0000259" key="3">
    <source>
        <dbReference type="Pfam" id="PF24883"/>
    </source>
</evidence>
<evidence type="ECO:0000256" key="2">
    <source>
        <dbReference type="SAM" id="MobiDB-lite"/>
    </source>
</evidence>
<dbReference type="Pfam" id="PF24883">
    <property type="entry name" value="NPHP3_N"/>
    <property type="match status" value="1"/>
</dbReference>
<evidence type="ECO:0000313" key="5">
    <source>
        <dbReference type="Proteomes" id="UP000027265"/>
    </source>
</evidence>
<proteinExistence type="predicted"/>
<dbReference type="STRING" id="933084.A0A067PH79"/>
<feature type="region of interest" description="Disordered" evidence="2">
    <location>
        <begin position="1"/>
        <end position="89"/>
    </location>
</feature>
<dbReference type="EMBL" id="KL197729">
    <property type="protein sequence ID" value="KDQ54268.1"/>
    <property type="molecule type" value="Genomic_DNA"/>
</dbReference>
<feature type="compositionally biased region" description="Basic residues" evidence="2">
    <location>
        <begin position="1"/>
        <end position="10"/>
    </location>
</feature>
<dbReference type="Proteomes" id="UP000027265">
    <property type="component" value="Unassembled WGS sequence"/>
</dbReference>
<evidence type="ECO:0000313" key="4">
    <source>
        <dbReference type="EMBL" id="KDQ54268.1"/>
    </source>
</evidence>
<dbReference type="Gene3D" id="3.40.50.300">
    <property type="entry name" value="P-loop containing nucleotide triphosphate hydrolases"/>
    <property type="match status" value="1"/>
</dbReference>
<feature type="compositionally biased region" description="Low complexity" evidence="2">
    <location>
        <begin position="38"/>
        <end position="78"/>
    </location>
</feature>
<organism evidence="4 5">
    <name type="scientific">Jaapia argillacea MUCL 33604</name>
    <dbReference type="NCBI Taxonomy" id="933084"/>
    <lineage>
        <taxon>Eukaryota</taxon>
        <taxon>Fungi</taxon>
        <taxon>Dikarya</taxon>
        <taxon>Basidiomycota</taxon>
        <taxon>Agaricomycotina</taxon>
        <taxon>Agaricomycetes</taxon>
        <taxon>Agaricomycetidae</taxon>
        <taxon>Jaapiales</taxon>
        <taxon>Jaapiaceae</taxon>
        <taxon>Jaapia</taxon>
    </lineage>
</organism>
<evidence type="ECO:0000256" key="1">
    <source>
        <dbReference type="ARBA" id="ARBA00022737"/>
    </source>
</evidence>
<dbReference type="InParanoid" id="A0A067PH79"/>
<accession>A0A067PH79</accession>
<sequence>MPQSKRRSGKFLRTIATKLGWSRSPSLTPTSLPPSDPTPTGSPSLPPTTSSNMTPSSNTSPSSSNQAASQSPSAIVDLPPDPDLPDLTTSLGKEVAGALKDIGEVLGQFPFVKTIGGLMVQILTIFEDVRDNPGRWESLANSTLRTFRVLERSLSNAPKDVDLDIRQPCIALVENLKRLFDRAKSKQMEGIGKRLSLHQLDQGLQADFEKLLQGLCGIFQLDVALDTNFKAAVIKEVVVKLPDRITELQVEVKEGNLNQKTQNEIILLGQLRTACVERAHWQPRLACYENTRTEILDEIEKWGVPSTAPLAYLCGIAGLGKTTVSHSAARSFHACDLLGGSFFFSRDDAARRSGHKVWATIAYQLADNHHSFRTHLCEVLKRSLPSTSDRQFGELLLAPLKKSKLPPSPLIIVMDALDECDDATDILQSFCDALDELQSHVKFFVTSRPETRFETIIQNVRNYRLSIDLEASSNIRDLNEYFAVRFNKVPLIDRPDSRPRQRLLERAGGLFIWASTVCDFLSQSLDFDADLRLILDPLTGARDDPEESLWNVYRVIVDRAYNSTKRAVFQDGFRPLLAAILGVSEPLTLAELSDITGVSKGVAEAIISSLHAVLRSPFNTITKARTQ</sequence>
<keyword evidence="1" id="KW-0677">Repeat</keyword>
<reference evidence="5" key="1">
    <citation type="journal article" date="2014" name="Proc. Natl. Acad. Sci. U.S.A.">
        <title>Extensive sampling of basidiomycete genomes demonstrates inadequacy of the white-rot/brown-rot paradigm for wood decay fungi.</title>
        <authorList>
            <person name="Riley R."/>
            <person name="Salamov A.A."/>
            <person name="Brown D.W."/>
            <person name="Nagy L.G."/>
            <person name="Floudas D."/>
            <person name="Held B.W."/>
            <person name="Levasseur A."/>
            <person name="Lombard V."/>
            <person name="Morin E."/>
            <person name="Otillar R."/>
            <person name="Lindquist E.A."/>
            <person name="Sun H."/>
            <person name="LaButti K.M."/>
            <person name="Schmutz J."/>
            <person name="Jabbour D."/>
            <person name="Luo H."/>
            <person name="Baker S.E."/>
            <person name="Pisabarro A.G."/>
            <person name="Walton J.D."/>
            <person name="Blanchette R.A."/>
            <person name="Henrissat B."/>
            <person name="Martin F."/>
            <person name="Cullen D."/>
            <person name="Hibbett D.S."/>
            <person name="Grigoriev I.V."/>
        </authorList>
    </citation>
    <scope>NUCLEOTIDE SEQUENCE [LARGE SCALE GENOMIC DNA]</scope>
    <source>
        <strain evidence="5">MUCL 33604</strain>
    </source>
</reference>
<name>A0A067PH79_9AGAM</name>
<dbReference type="PANTHER" id="PTHR10039:SF14">
    <property type="entry name" value="NACHT DOMAIN-CONTAINING PROTEIN"/>
    <property type="match status" value="1"/>
</dbReference>
<protein>
    <recommendedName>
        <fullName evidence="3">Nephrocystin 3-like N-terminal domain-containing protein</fullName>
    </recommendedName>
</protein>
<dbReference type="PANTHER" id="PTHR10039">
    <property type="entry name" value="AMELOGENIN"/>
    <property type="match status" value="1"/>
</dbReference>
<dbReference type="OrthoDB" id="5967843at2759"/>